<dbReference type="Gene3D" id="3.30.750.24">
    <property type="entry name" value="STAS domain"/>
    <property type="match status" value="1"/>
</dbReference>
<feature type="transmembrane region" description="Helical" evidence="5">
    <location>
        <begin position="392"/>
        <end position="424"/>
    </location>
</feature>
<comment type="subcellular location">
    <subcellularLocation>
        <location evidence="1">Membrane</location>
        <topology evidence="1">Multi-pass membrane protein</topology>
    </subcellularLocation>
</comment>
<keyword evidence="8" id="KW-1185">Reference proteome</keyword>
<keyword evidence="3 5" id="KW-1133">Transmembrane helix</keyword>
<feature type="transmembrane region" description="Helical" evidence="5">
    <location>
        <begin position="360"/>
        <end position="380"/>
    </location>
</feature>
<dbReference type="InterPro" id="IPR036513">
    <property type="entry name" value="STAS_dom_sf"/>
</dbReference>
<evidence type="ECO:0000256" key="1">
    <source>
        <dbReference type="ARBA" id="ARBA00004141"/>
    </source>
</evidence>
<dbReference type="CDD" id="cd07042">
    <property type="entry name" value="STAS_SulP_like_sulfate_transporter"/>
    <property type="match status" value="1"/>
</dbReference>
<dbReference type="SUPFAM" id="SSF52091">
    <property type="entry name" value="SpoIIaa-like"/>
    <property type="match status" value="1"/>
</dbReference>
<feature type="transmembrane region" description="Helical" evidence="5">
    <location>
        <begin position="334"/>
        <end position="354"/>
    </location>
</feature>
<feature type="transmembrane region" description="Helical" evidence="5">
    <location>
        <begin position="56"/>
        <end position="75"/>
    </location>
</feature>
<name>A0ABV6H6U4_9ACTN</name>
<reference evidence="7 8" key="1">
    <citation type="submission" date="2024-09" db="EMBL/GenBank/DDBJ databases">
        <authorList>
            <person name="Sun Q."/>
            <person name="Mori K."/>
        </authorList>
    </citation>
    <scope>NUCLEOTIDE SEQUENCE [LARGE SCALE GENOMIC DNA]</scope>
    <source>
        <strain evidence="7 8">CCM 7957</strain>
    </source>
</reference>
<feature type="domain" description="STAS" evidence="6">
    <location>
        <begin position="446"/>
        <end position="568"/>
    </location>
</feature>
<dbReference type="EMBL" id="JBHLWV010000016">
    <property type="protein sequence ID" value="MFC0314600.1"/>
    <property type="molecule type" value="Genomic_DNA"/>
</dbReference>
<feature type="transmembrane region" description="Helical" evidence="5">
    <location>
        <begin position="87"/>
        <end position="104"/>
    </location>
</feature>
<evidence type="ECO:0000256" key="3">
    <source>
        <dbReference type="ARBA" id="ARBA00022989"/>
    </source>
</evidence>
<dbReference type="InterPro" id="IPR001902">
    <property type="entry name" value="SLC26A/SulP_fam"/>
</dbReference>
<feature type="transmembrane region" description="Helical" evidence="5">
    <location>
        <begin position="110"/>
        <end position="132"/>
    </location>
</feature>
<evidence type="ECO:0000256" key="5">
    <source>
        <dbReference type="SAM" id="Phobius"/>
    </source>
</evidence>
<evidence type="ECO:0000313" key="7">
    <source>
        <dbReference type="EMBL" id="MFC0314600.1"/>
    </source>
</evidence>
<feature type="transmembrane region" description="Helical" evidence="5">
    <location>
        <begin position="31"/>
        <end position="50"/>
    </location>
</feature>
<accession>A0ABV6H6U4</accession>
<feature type="transmembrane region" description="Helical" evidence="5">
    <location>
        <begin position="187"/>
        <end position="208"/>
    </location>
</feature>
<feature type="transmembrane region" description="Helical" evidence="5">
    <location>
        <begin position="215"/>
        <end position="238"/>
    </location>
</feature>
<organism evidence="7 8">
    <name type="scientific">Gordonia phosphorivorans</name>
    <dbReference type="NCBI Taxonomy" id="1056982"/>
    <lineage>
        <taxon>Bacteria</taxon>
        <taxon>Bacillati</taxon>
        <taxon>Actinomycetota</taxon>
        <taxon>Actinomycetes</taxon>
        <taxon>Mycobacteriales</taxon>
        <taxon>Gordoniaceae</taxon>
        <taxon>Gordonia</taxon>
    </lineage>
</organism>
<evidence type="ECO:0000256" key="4">
    <source>
        <dbReference type="ARBA" id="ARBA00023136"/>
    </source>
</evidence>
<dbReference type="Pfam" id="PF01740">
    <property type="entry name" value="STAS"/>
    <property type="match status" value="1"/>
</dbReference>
<keyword evidence="4 5" id="KW-0472">Membrane</keyword>
<feature type="transmembrane region" description="Helical" evidence="5">
    <location>
        <begin position="144"/>
        <end position="167"/>
    </location>
</feature>
<dbReference type="RefSeq" id="WP_382362531.1">
    <property type="nucleotide sequence ID" value="NZ_JBHLWV010000016.1"/>
</dbReference>
<dbReference type="PANTHER" id="PTHR11814">
    <property type="entry name" value="SULFATE TRANSPORTER"/>
    <property type="match status" value="1"/>
</dbReference>
<gene>
    <name evidence="7" type="ORF">ACFFJD_07020</name>
</gene>
<evidence type="ECO:0000313" key="8">
    <source>
        <dbReference type="Proteomes" id="UP001589783"/>
    </source>
</evidence>
<dbReference type="InterPro" id="IPR002645">
    <property type="entry name" value="STAS_dom"/>
</dbReference>
<feature type="transmembrane region" description="Helical" evidence="5">
    <location>
        <begin position="258"/>
        <end position="279"/>
    </location>
</feature>
<dbReference type="Proteomes" id="UP001589783">
    <property type="component" value="Unassembled WGS sequence"/>
</dbReference>
<dbReference type="PROSITE" id="PS50801">
    <property type="entry name" value="STAS"/>
    <property type="match status" value="1"/>
</dbReference>
<protein>
    <submittedName>
        <fullName evidence="7">SulP family inorganic anion transporter</fullName>
    </submittedName>
</protein>
<evidence type="ECO:0000259" key="6">
    <source>
        <dbReference type="PROSITE" id="PS50801"/>
    </source>
</evidence>
<keyword evidence="2 5" id="KW-0812">Transmembrane</keyword>
<comment type="caution">
    <text evidence="7">The sequence shown here is derived from an EMBL/GenBank/DDBJ whole genome shotgun (WGS) entry which is preliminary data.</text>
</comment>
<proteinExistence type="predicted"/>
<dbReference type="InterPro" id="IPR011547">
    <property type="entry name" value="SLC26A/SulP_dom"/>
</dbReference>
<dbReference type="Pfam" id="PF00916">
    <property type="entry name" value="Sulfate_transp"/>
    <property type="match status" value="1"/>
</dbReference>
<sequence>MTGARAIPRGLARALPGVQTLRAYRRGWLRGDVAAGIAVGALLIPAGLGYAEVAGLPPVTGLYATMIPILVYAVLGPSRILVLGPDSALAPIIAAAVIPLAIDAERRVDLAGVLAIEVGIVLVLAAVLRLGFVTSLLAKPIRIGYLNGIALVVVLGQIPALLGYSGQGDSIVEVLTMDLRGVIDGRAEAKAAGIGLVCLVVIFALKWWKRTIPGVLVAVAGAMVFLWAMGWQSAVPVVGAMPDGLPAPAVPSAAWDDWVSLMLPAVGIALIAFADTSVLSRTFAARAGYSVDGNHEMGAVGMSNVAAGFFGGFPISASSSRTAVAEQSGARSQLTALIGAALLVLALVLVPGVTAYLPSAALAAVVITAALALVDVRSVIELFRIDRVEGAISVVAFGGVAILGVMEGILVAIGLAFVAFIYAVSRPYRAELGRVPGLRGFHDRSRHPAAESIPHILLLRFDAPLFFANGARFDDWVREEFRSARSAGREITAVVLACEPITHIDSTAIDELVELDDYLSNHGVDLVFAEMKDPIREQLERYRLKVDGKARFGPSHFAPTLSAMVDRYDDGSN</sequence>
<evidence type="ECO:0000256" key="2">
    <source>
        <dbReference type="ARBA" id="ARBA00022692"/>
    </source>
</evidence>